<protein>
    <submittedName>
        <fullName evidence="2">Uncharacterized protein</fullName>
    </submittedName>
</protein>
<gene>
    <name evidence="2" type="ORF">A7Q10_08805</name>
</gene>
<keyword evidence="1" id="KW-1133">Transmembrane helix</keyword>
<comment type="caution">
    <text evidence="2">The sequence shown here is derived from an EMBL/GenBank/DDBJ whole genome shotgun (WGS) entry which is preliminary data.</text>
</comment>
<feature type="transmembrane region" description="Helical" evidence="1">
    <location>
        <begin position="52"/>
        <end position="69"/>
    </location>
</feature>
<feature type="transmembrane region" description="Helical" evidence="1">
    <location>
        <begin position="28"/>
        <end position="46"/>
    </location>
</feature>
<evidence type="ECO:0000313" key="3">
    <source>
        <dbReference type="Proteomes" id="UP000297713"/>
    </source>
</evidence>
<keyword evidence="3" id="KW-1185">Reference proteome</keyword>
<proteinExistence type="predicted"/>
<dbReference type="AlphaFoldDB" id="A0A4Y8PAS3"/>
<keyword evidence="1" id="KW-0472">Membrane</keyword>
<reference evidence="2 3" key="1">
    <citation type="submission" date="2016-05" db="EMBL/GenBank/DDBJ databases">
        <title>Diversity and Homogeneity among Thermoacidophilic Verrucomicrobia Methanotrophs Linked with Geographical Origin.</title>
        <authorList>
            <person name="Erikstad H.-A."/>
            <person name="Smestad N.B."/>
            <person name="Ceballos R.M."/>
            <person name="Birkeland N.-K."/>
        </authorList>
    </citation>
    <scope>NUCLEOTIDE SEQUENCE [LARGE SCALE GENOMIC DNA]</scope>
    <source>
        <strain evidence="2 3">Phi</strain>
    </source>
</reference>
<evidence type="ECO:0000313" key="2">
    <source>
        <dbReference type="EMBL" id="TFE68023.1"/>
    </source>
</evidence>
<dbReference type="Proteomes" id="UP000297713">
    <property type="component" value="Unassembled WGS sequence"/>
</dbReference>
<evidence type="ECO:0000256" key="1">
    <source>
        <dbReference type="SAM" id="Phobius"/>
    </source>
</evidence>
<name>A0A4Y8PAS3_9BACT</name>
<keyword evidence="1" id="KW-0812">Transmembrane</keyword>
<organism evidence="2 3">
    <name type="scientific">Methylacidiphilum caldifontis</name>
    <dbReference type="NCBI Taxonomy" id="2795386"/>
    <lineage>
        <taxon>Bacteria</taxon>
        <taxon>Pseudomonadati</taxon>
        <taxon>Verrucomicrobiota</taxon>
        <taxon>Methylacidiphilae</taxon>
        <taxon>Methylacidiphilales</taxon>
        <taxon>Methylacidiphilaceae</taxon>
        <taxon>Methylacidiphilum (ex Ratnadevi et al. 2023)</taxon>
    </lineage>
</organism>
<sequence>MFWFPYQLNCSLKKDTIPFSINKREKKLFWANAFLSYIIFLFIGLIHEKRGIVFFIYLFWFFFLVDPSSSRALG</sequence>
<dbReference type="EMBL" id="LXQC01000144">
    <property type="protein sequence ID" value="TFE68023.1"/>
    <property type="molecule type" value="Genomic_DNA"/>
</dbReference>
<accession>A0A4Y8PAS3</accession>